<comment type="caution">
    <text evidence="1">The sequence shown here is derived from an EMBL/GenBank/DDBJ whole genome shotgun (WGS) entry which is preliminary data.</text>
</comment>
<evidence type="ECO:0000313" key="2">
    <source>
        <dbReference type="Proteomes" id="UP000324241"/>
    </source>
</evidence>
<sequence length="100" mass="11469">MRYRGEAMTSPQTPSRRCWYMVSSAVLYLAESGFSPFLLLLEQYDERGPVSLYVDKFARLLATFVECVHNVWRIALQNVERTKSMPVGCFFASSTSSWLS</sequence>
<reference evidence="1 2" key="1">
    <citation type="submission" date="2019-08" db="EMBL/GenBank/DDBJ databases">
        <title>The genome sequence of a newly discovered highly antifungal drug resistant Aspergillus species, Aspergillus tanneri NIH 1004.</title>
        <authorList>
            <person name="Mounaud S."/>
            <person name="Singh I."/>
            <person name="Joardar V."/>
            <person name="Pakala S."/>
            <person name="Pakala S."/>
            <person name="Venepally P."/>
            <person name="Chung J.K."/>
            <person name="Losada L."/>
            <person name="Nierman W.C."/>
        </authorList>
    </citation>
    <scope>NUCLEOTIDE SEQUENCE [LARGE SCALE GENOMIC DNA]</scope>
    <source>
        <strain evidence="1 2">NIH1004</strain>
    </source>
</reference>
<dbReference type="AlphaFoldDB" id="A0A5M9MVS4"/>
<dbReference type="RefSeq" id="XP_033430349.1">
    <property type="nucleotide sequence ID" value="XM_033568354.1"/>
</dbReference>
<proteinExistence type="predicted"/>
<organism evidence="1 2">
    <name type="scientific">Aspergillus tanneri</name>
    <dbReference type="NCBI Taxonomy" id="1220188"/>
    <lineage>
        <taxon>Eukaryota</taxon>
        <taxon>Fungi</taxon>
        <taxon>Dikarya</taxon>
        <taxon>Ascomycota</taxon>
        <taxon>Pezizomycotina</taxon>
        <taxon>Eurotiomycetes</taxon>
        <taxon>Eurotiomycetidae</taxon>
        <taxon>Eurotiales</taxon>
        <taxon>Aspergillaceae</taxon>
        <taxon>Aspergillus</taxon>
        <taxon>Aspergillus subgen. Circumdati</taxon>
    </lineage>
</organism>
<name>A0A5M9MVS4_9EURO</name>
<dbReference type="Proteomes" id="UP000324241">
    <property type="component" value="Unassembled WGS sequence"/>
</dbReference>
<dbReference type="GeneID" id="54326381"/>
<gene>
    <name evidence="1" type="ORF">ATNIH1004_003679</name>
</gene>
<dbReference type="EMBL" id="QUQM01000001">
    <property type="protein sequence ID" value="KAA8650988.1"/>
    <property type="molecule type" value="Genomic_DNA"/>
</dbReference>
<protein>
    <submittedName>
        <fullName evidence="1">Uncharacterized protein</fullName>
    </submittedName>
</protein>
<accession>A0A5M9MVS4</accession>
<evidence type="ECO:0000313" key="1">
    <source>
        <dbReference type="EMBL" id="KAA8650988.1"/>
    </source>
</evidence>